<evidence type="ECO:0000313" key="9">
    <source>
        <dbReference type="EMBL" id="CAF0895621.1"/>
    </source>
</evidence>
<dbReference type="PROSITE" id="PS01238">
    <property type="entry name" value="GDA1_CD39_NTPASE"/>
    <property type="match status" value="1"/>
</dbReference>
<gene>
    <name evidence="8" type="ORF">GPM918_LOCUS7896</name>
    <name evidence="9" type="ORF">OVA965_LOCUS9353</name>
    <name evidence="10" type="ORF">SRO942_LOCUS7896</name>
    <name evidence="11" type="ORF">TMI583_LOCUS9349</name>
</gene>
<dbReference type="GO" id="GO:0045134">
    <property type="term" value="F:UDP phosphatase activity"/>
    <property type="evidence" value="ECO:0007669"/>
    <property type="project" value="TreeGrafter"/>
</dbReference>
<evidence type="ECO:0000256" key="2">
    <source>
        <dbReference type="ARBA" id="ARBA00022801"/>
    </source>
</evidence>
<evidence type="ECO:0000313" key="11">
    <source>
        <dbReference type="EMBL" id="CAF3677167.1"/>
    </source>
</evidence>
<dbReference type="EMBL" id="CAJOBC010001324">
    <property type="protein sequence ID" value="CAF3671752.1"/>
    <property type="molecule type" value="Genomic_DNA"/>
</dbReference>
<dbReference type="GO" id="GO:0016020">
    <property type="term" value="C:membrane"/>
    <property type="evidence" value="ECO:0007669"/>
    <property type="project" value="TreeGrafter"/>
</dbReference>
<dbReference type="Proteomes" id="UP000682733">
    <property type="component" value="Unassembled WGS sequence"/>
</dbReference>
<name>A0A813YMM9_9BILA</name>
<keyword evidence="4" id="KW-0067">ATP-binding</keyword>
<comment type="caution">
    <text evidence="8">The sequence shown here is derived from an EMBL/GenBank/DDBJ whole genome shotgun (WGS) entry which is preliminary data.</text>
</comment>
<keyword evidence="2 5" id="KW-0378">Hydrolase</keyword>
<dbReference type="GO" id="GO:0005524">
    <property type="term" value="F:ATP binding"/>
    <property type="evidence" value="ECO:0007669"/>
    <property type="project" value="UniProtKB-KW"/>
</dbReference>
<proteinExistence type="inferred from homology"/>
<keyword evidence="7" id="KW-0732">Signal</keyword>
<dbReference type="Gene3D" id="3.30.420.40">
    <property type="match status" value="1"/>
</dbReference>
<reference evidence="8" key="1">
    <citation type="submission" date="2021-02" db="EMBL/GenBank/DDBJ databases">
        <authorList>
            <person name="Nowell W R."/>
        </authorList>
    </citation>
    <scope>NUCLEOTIDE SEQUENCE</scope>
</reference>
<comment type="similarity">
    <text evidence="1 5">Belongs to the GDA1/CD39 NTPase family.</text>
</comment>
<evidence type="ECO:0000256" key="7">
    <source>
        <dbReference type="SAM" id="SignalP"/>
    </source>
</evidence>
<dbReference type="EMBL" id="CAJNOQ010001324">
    <property type="protein sequence ID" value="CAF0886637.1"/>
    <property type="molecule type" value="Genomic_DNA"/>
</dbReference>
<dbReference type="Gene3D" id="3.30.420.150">
    <property type="entry name" value="Exopolyphosphatase. Domain 2"/>
    <property type="match status" value="1"/>
</dbReference>
<dbReference type="Pfam" id="PF01150">
    <property type="entry name" value="GDA1_CD39"/>
    <property type="match status" value="1"/>
</dbReference>
<dbReference type="GO" id="GO:0004382">
    <property type="term" value="F:GDP phosphatase activity"/>
    <property type="evidence" value="ECO:0007669"/>
    <property type="project" value="TreeGrafter"/>
</dbReference>
<dbReference type="Proteomes" id="UP000663829">
    <property type="component" value="Unassembled WGS sequence"/>
</dbReference>
<dbReference type="OrthoDB" id="6372431at2759"/>
<dbReference type="PANTHER" id="PTHR11782">
    <property type="entry name" value="ADENOSINE/GUANOSINE DIPHOSPHATASE"/>
    <property type="match status" value="1"/>
</dbReference>
<keyword evidence="6" id="KW-0472">Membrane</keyword>
<dbReference type="EMBL" id="CAJNOK010003296">
    <property type="protein sequence ID" value="CAF0895621.1"/>
    <property type="molecule type" value="Genomic_DNA"/>
</dbReference>
<evidence type="ECO:0000256" key="6">
    <source>
        <dbReference type="SAM" id="Phobius"/>
    </source>
</evidence>
<feature type="transmembrane region" description="Helical" evidence="6">
    <location>
        <begin position="515"/>
        <end position="532"/>
    </location>
</feature>
<dbReference type="Proteomes" id="UP000677228">
    <property type="component" value="Unassembled WGS sequence"/>
</dbReference>
<feature type="chain" id="PRO_5036223582" description="Apyrase" evidence="7">
    <location>
        <begin position="24"/>
        <end position="595"/>
    </location>
</feature>
<dbReference type="EMBL" id="CAJOBA010003297">
    <property type="protein sequence ID" value="CAF3677167.1"/>
    <property type="molecule type" value="Genomic_DNA"/>
</dbReference>
<evidence type="ECO:0000313" key="8">
    <source>
        <dbReference type="EMBL" id="CAF0886637.1"/>
    </source>
</evidence>
<feature type="active site" description="Proton acceptor" evidence="3">
    <location>
        <position position="189"/>
    </location>
</feature>
<keyword evidence="6" id="KW-1133">Transmembrane helix</keyword>
<dbReference type="GO" id="GO:0005794">
    <property type="term" value="C:Golgi apparatus"/>
    <property type="evidence" value="ECO:0007669"/>
    <property type="project" value="TreeGrafter"/>
</dbReference>
<evidence type="ECO:0000313" key="10">
    <source>
        <dbReference type="EMBL" id="CAF3671752.1"/>
    </source>
</evidence>
<dbReference type="GO" id="GO:0006256">
    <property type="term" value="P:UDP catabolic process"/>
    <property type="evidence" value="ECO:0007669"/>
    <property type="project" value="TreeGrafter"/>
</dbReference>
<dbReference type="Proteomes" id="UP000681722">
    <property type="component" value="Unassembled WGS sequence"/>
</dbReference>
<dbReference type="GO" id="GO:0017111">
    <property type="term" value="F:ribonucleoside triphosphate phosphatase activity"/>
    <property type="evidence" value="ECO:0007669"/>
    <property type="project" value="TreeGrafter"/>
</dbReference>
<evidence type="ECO:0000256" key="4">
    <source>
        <dbReference type="PIRSR" id="PIRSR600407-2"/>
    </source>
</evidence>
<dbReference type="PANTHER" id="PTHR11782:SF121">
    <property type="entry name" value="NUCLEOSIDE-DIPHOSPHATASE MIG-23"/>
    <property type="match status" value="1"/>
</dbReference>
<keyword evidence="6" id="KW-0812">Transmembrane</keyword>
<evidence type="ECO:0000256" key="1">
    <source>
        <dbReference type="ARBA" id="ARBA00009283"/>
    </source>
</evidence>
<evidence type="ECO:0000256" key="3">
    <source>
        <dbReference type="PIRSR" id="PIRSR600407-1"/>
    </source>
</evidence>
<dbReference type="GO" id="GO:0046036">
    <property type="term" value="P:CTP metabolic process"/>
    <property type="evidence" value="ECO:0007669"/>
    <property type="project" value="TreeGrafter"/>
</dbReference>
<evidence type="ECO:0000313" key="12">
    <source>
        <dbReference type="Proteomes" id="UP000663829"/>
    </source>
</evidence>
<feature type="binding site" evidence="4">
    <location>
        <begin position="237"/>
        <end position="241"/>
    </location>
    <ligand>
        <name>ATP</name>
        <dbReference type="ChEBI" id="CHEBI:30616"/>
    </ligand>
</feature>
<accession>A0A813YMM9</accession>
<protein>
    <recommendedName>
        <fullName evidence="13">Apyrase</fullName>
    </recommendedName>
</protein>
<evidence type="ECO:0000256" key="5">
    <source>
        <dbReference type="RuleBase" id="RU003833"/>
    </source>
</evidence>
<keyword evidence="12" id="KW-1185">Reference proteome</keyword>
<feature type="signal peptide" evidence="7">
    <location>
        <begin position="1"/>
        <end position="23"/>
    </location>
</feature>
<dbReference type="InterPro" id="IPR000407">
    <property type="entry name" value="GDA1_CD39_NTPase"/>
</dbReference>
<sequence length="595" mass="66801">MLTCMAILTAFLFTWLLLGRVLSSNTVAVEKNIISVVGNGGGGAYVPSKENSNVHYGVVVDCGSSGTRLYIYVWPEHSGKKNNLLQIKQLLDKQGVPIVKKLEPGLSSMVKTPGNATEYMKSLLDFAAEVIPNDKHRETPLYIFATAGLRFLAPDEQKQILEDLFTDIVRDYRFQIEKTHIQVIPGKLEGIYSWIAINYVLGRFESNSTDSVSVSDGHSISISQQRQSTVGILDMGGASAQIAFEVASDTPLDSDDVAEFSLGTDEHSSYFKYKIYVTTFLGFGANKAYDKYIEQLIVTSYPALNSSQNSTNEYVNTAACLPNGYITKYERSNRTITLYGNGSFSNCAKYVLPLLNLNASCSRAPCSLNGVHQPLINYETADFYGFSEFWYTMEDILRIGGPYKHQTFLKASMSYCGSNWTTIRSWYAKHLFPKADLNRLLLQCFKSAWLYAFVHDGLKFPMDYKGLKSASLVNNHDVQWTLGAILYKTRFLPLRTINHIHSATHYRHTHQHSSTVISIICIIFIFLCLLLYQQKIRSKLRMYLSRRNNILYGNTNGYSNSNNNRYQQLSSVIISSTAAPSLIPTNGIANRLRSV</sequence>
<evidence type="ECO:0008006" key="13">
    <source>
        <dbReference type="Google" id="ProtNLM"/>
    </source>
</evidence>
<organism evidence="8 12">
    <name type="scientific">Didymodactylos carnosus</name>
    <dbReference type="NCBI Taxonomy" id="1234261"/>
    <lineage>
        <taxon>Eukaryota</taxon>
        <taxon>Metazoa</taxon>
        <taxon>Spiralia</taxon>
        <taxon>Gnathifera</taxon>
        <taxon>Rotifera</taxon>
        <taxon>Eurotatoria</taxon>
        <taxon>Bdelloidea</taxon>
        <taxon>Philodinida</taxon>
        <taxon>Philodinidae</taxon>
        <taxon>Didymodactylos</taxon>
    </lineage>
</organism>
<keyword evidence="4" id="KW-0547">Nucleotide-binding</keyword>
<dbReference type="AlphaFoldDB" id="A0A813YMM9"/>